<dbReference type="EMBL" id="QGKX02001347">
    <property type="protein sequence ID" value="KAF3524224.1"/>
    <property type="molecule type" value="Genomic_DNA"/>
</dbReference>
<organism evidence="1 2">
    <name type="scientific">Brassica cretica</name>
    <name type="common">Mustard</name>
    <dbReference type="NCBI Taxonomy" id="69181"/>
    <lineage>
        <taxon>Eukaryota</taxon>
        <taxon>Viridiplantae</taxon>
        <taxon>Streptophyta</taxon>
        <taxon>Embryophyta</taxon>
        <taxon>Tracheophyta</taxon>
        <taxon>Spermatophyta</taxon>
        <taxon>Magnoliopsida</taxon>
        <taxon>eudicotyledons</taxon>
        <taxon>Gunneridae</taxon>
        <taxon>Pentapetalae</taxon>
        <taxon>rosids</taxon>
        <taxon>malvids</taxon>
        <taxon>Brassicales</taxon>
        <taxon>Brassicaceae</taxon>
        <taxon>Brassiceae</taxon>
        <taxon>Brassica</taxon>
    </lineage>
</organism>
<name>A0A8S9PSM3_BRACR</name>
<reference evidence="1" key="1">
    <citation type="submission" date="2019-12" db="EMBL/GenBank/DDBJ databases">
        <title>Genome sequencing and annotation of Brassica cretica.</title>
        <authorList>
            <person name="Studholme D.J."/>
            <person name="Sarris P."/>
        </authorList>
    </citation>
    <scope>NUCLEOTIDE SEQUENCE</scope>
    <source>
        <strain evidence="1">PFS-109/04</strain>
        <tissue evidence="1">Leaf</tissue>
    </source>
</reference>
<evidence type="ECO:0000313" key="1">
    <source>
        <dbReference type="EMBL" id="KAF3524224.1"/>
    </source>
</evidence>
<comment type="caution">
    <text evidence="1">The sequence shown here is derived from an EMBL/GenBank/DDBJ whole genome shotgun (WGS) entry which is preliminary data.</text>
</comment>
<dbReference type="AlphaFoldDB" id="A0A8S9PSM3"/>
<sequence length="200" mass="22640">MVLSTSDRFEKSRVSQAGLRFGLSRFAPGKLRSVAKGSCSGDSARRWCSSTSLSSSVVSYLCEVVFVVGRSRSFRSFPCLVSRIGRRIVPGSREVIDAFYRFEHRGPVTVWWPSFSTPSYPVCPVSCLRHRVLQSFFVGRFNYGEYSGVFPSKRSSDRRQVLCIWDKTSSRSIRLSSASSSRRWRLVWTLFIPVPDSPVV</sequence>
<gene>
    <name evidence="1" type="ORF">F2Q69_00048565</name>
</gene>
<accession>A0A8S9PSM3</accession>
<proteinExistence type="predicted"/>
<evidence type="ECO:0000313" key="2">
    <source>
        <dbReference type="Proteomes" id="UP000712600"/>
    </source>
</evidence>
<protein>
    <submittedName>
        <fullName evidence="1">Uncharacterized protein</fullName>
    </submittedName>
</protein>
<dbReference type="Proteomes" id="UP000712600">
    <property type="component" value="Unassembled WGS sequence"/>
</dbReference>